<evidence type="ECO:0000313" key="2">
    <source>
        <dbReference type="EMBL" id="QDT73620.1"/>
    </source>
</evidence>
<feature type="region of interest" description="Disordered" evidence="1">
    <location>
        <begin position="45"/>
        <end position="66"/>
    </location>
</feature>
<evidence type="ECO:0000313" key="3">
    <source>
        <dbReference type="Proteomes" id="UP000317909"/>
    </source>
</evidence>
<dbReference type="KEGG" id="llh:I41_28090"/>
<organism evidence="2 3">
    <name type="scientific">Lacipirellula limnantheis</name>
    <dbReference type="NCBI Taxonomy" id="2528024"/>
    <lineage>
        <taxon>Bacteria</taxon>
        <taxon>Pseudomonadati</taxon>
        <taxon>Planctomycetota</taxon>
        <taxon>Planctomycetia</taxon>
        <taxon>Pirellulales</taxon>
        <taxon>Lacipirellulaceae</taxon>
        <taxon>Lacipirellula</taxon>
    </lineage>
</organism>
<reference evidence="2 3" key="1">
    <citation type="submission" date="2019-02" db="EMBL/GenBank/DDBJ databases">
        <title>Deep-cultivation of Planctomycetes and their phenomic and genomic characterization uncovers novel biology.</title>
        <authorList>
            <person name="Wiegand S."/>
            <person name="Jogler M."/>
            <person name="Boedeker C."/>
            <person name="Pinto D."/>
            <person name="Vollmers J."/>
            <person name="Rivas-Marin E."/>
            <person name="Kohn T."/>
            <person name="Peeters S.H."/>
            <person name="Heuer A."/>
            <person name="Rast P."/>
            <person name="Oberbeckmann S."/>
            <person name="Bunk B."/>
            <person name="Jeske O."/>
            <person name="Meyerdierks A."/>
            <person name="Storesund J.E."/>
            <person name="Kallscheuer N."/>
            <person name="Luecker S."/>
            <person name="Lage O.M."/>
            <person name="Pohl T."/>
            <person name="Merkel B.J."/>
            <person name="Hornburger P."/>
            <person name="Mueller R.-W."/>
            <person name="Bruemmer F."/>
            <person name="Labrenz M."/>
            <person name="Spormann A.M."/>
            <person name="Op den Camp H."/>
            <person name="Overmann J."/>
            <person name="Amann R."/>
            <person name="Jetten M.S.M."/>
            <person name="Mascher T."/>
            <person name="Medema M.H."/>
            <person name="Devos D.P."/>
            <person name="Kaster A.-K."/>
            <person name="Ovreas L."/>
            <person name="Rohde M."/>
            <person name="Galperin M.Y."/>
            <person name="Jogler C."/>
        </authorList>
    </citation>
    <scope>NUCLEOTIDE SEQUENCE [LARGE SCALE GENOMIC DNA]</scope>
    <source>
        <strain evidence="2 3">I41</strain>
    </source>
</reference>
<name>A0A517TZ15_9BACT</name>
<keyword evidence="3" id="KW-1185">Reference proteome</keyword>
<protein>
    <submittedName>
        <fullName evidence="2">Uncharacterized protein</fullName>
    </submittedName>
</protein>
<accession>A0A517TZ15</accession>
<dbReference type="AlphaFoldDB" id="A0A517TZ15"/>
<gene>
    <name evidence="2" type="ORF">I41_28090</name>
</gene>
<proteinExistence type="predicted"/>
<evidence type="ECO:0000256" key="1">
    <source>
        <dbReference type="SAM" id="MobiDB-lite"/>
    </source>
</evidence>
<sequence>MPQVLVYLLSLALTFTALALARQIRLRRALEQLLRRIFTHWRAREPHEHARPDETHDSLANDRRLP</sequence>
<dbReference type="Proteomes" id="UP000317909">
    <property type="component" value="Chromosome"/>
</dbReference>
<dbReference type="EMBL" id="CP036339">
    <property type="protein sequence ID" value="QDT73620.1"/>
    <property type="molecule type" value="Genomic_DNA"/>
</dbReference>